<sequence>MATLDQLQPGQHGRIETLAGDPALVQRLYEIGLLEGEVAEVLGVSLLGDPIEIRVGNTRLSLRRAEAAAVTVTHLA</sequence>
<dbReference type="Pfam" id="PF04023">
    <property type="entry name" value="FeoA"/>
    <property type="match status" value="1"/>
</dbReference>
<evidence type="ECO:0000256" key="1">
    <source>
        <dbReference type="ARBA" id="ARBA00023004"/>
    </source>
</evidence>
<dbReference type="InterPro" id="IPR052713">
    <property type="entry name" value="FeoA"/>
</dbReference>
<reference evidence="4" key="1">
    <citation type="submission" date="2017-06" db="EMBL/GenBank/DDBJ databases">
        <title>Genome analysis of Fimbriiglobus ruber SP5, the first member of the order Planctomycetales with confirmed chitinolytic capability.</title>
        <authorList>
            <person name="Ravin N.V."/>
            <person name="Rakitin A.L."/>
            <person name="Ivanova A.A."/>
            <person name="Beletsky A.V."/>
            <person name="Kulichevskaya I.S."/>
            <person name="Mardanov A.V."/>
            <person name="Dedysh S.N."/>
        </authorList>
    </citation>
    <scope>NUCLEOTIDE SEQUENCE [LARGE SCALE GENOMIC DNA]</scope>
    <source>
        <strain evidence="4">SP5</strain>
    </source>
</reference>
<evidence type="ECO:0000259" key="2">
    <source>
        <dbReference type="SMART" id="SM00899"/>
    </source>
</evidence>
<dbReference type="GO" id="GO:0046914">
    <property type="term" value="F:transition metal ion binding"/>
    <property type="evidence" value="ECO:0007669"/>
    <property type="project" value="InterPro"/>
</dbReference>
<dbReference type="Gene3D" id="2.30.30.90">
    <property type="match status" value="1"/>
</dbReference>
<dbReference type="Proteomes" id="UP000214646">
    <property type="component" value="Unassembled WGS sequence"/>
</dbReference>
<name>A0A225DRY4_9BACT</name>
<dbReference type="EMBL" id="NIDE01000011">
    <property type="protein sequence ID" value="OWK39145.1"/>
    <property type="molecule type" value="Genomic_DNA"/>
</dbReference>
<evidence type="ECO:0000313" key="4">
    <source>
        <dbReference type="Proteomes" id="UP000214646"/>
    </source>
</evidence>
<dbReference type="SMART" id="SM00899">
    <property type="entry name" value="FeoA"/>
    <property type="match status" value="1"/>
</dbReference>
<dbReference type="InterPro" id="IPR007167">
    <property type="entry name" value="Fe-transptr_FeoA-like"/>
</dbReference>
<dbReference type="PANTHER" id="PTHR42954:SF2">
    <property type="entry name" value="FE(2+) TRANSPORT PROTEIN A"/>
    <property type="match status" value="1"/>
</dbReference>
<comment type="caution">
    <text evidence="3">The sequence shown here is derived from an EMBL/GenBank/DDBJ whole genome shotgun (WGS) entry which is preliminary data.</text>
</comment>
<dbReference type="AlphaFoldDB" id="A0A225DRY4"/>
<keyword evidence="4" id="KW-1185">Reference proteome</keyword>
<accession>A0A225DRY4</accession>
<dbReference type="PANTHER" id="PTHR42954">
    <property type="entry name" value="FE(2+) TRANSPORT PROTEIN A"/>
    <property type="match status" value="1"/>
</dbReference>
<protein>
    <submittedName>
        <fullName evidence="3">Ferrous iron transport protein A</fullName>
    </submittedName>
</protein>
<proteinExistence type="predicted"/>
<organism evidence="3 4">
    <name type="scientific">Fimbriiglobus ruber</name>
    <dbReference type="NCBI Taxonomy" id="1908690"/>
    <lineage>
        <taxon>Bacteria</taxon>
        <taxon>Pseudomonadati</taxon>
        <taxon>Planctomycetota</taxon>
        <taxon>Planctomycetia</taxon>
        <taxon>Gemmatales</taxon>
        <taxon>Gemmataceae</taxon>
        <taxon>Fimbriiglobus</taxon>
    </lineage>
</organism>
<feature type="domain" description="Ferrous iron transporter FeoA-like" evidence="2">
    <location>
        <begin position="2"/>
        <end position="74"/>
    </location>
</feature>
<dbReference type="RefSeq" id="WP_088257108.1">
    <property type="nucleotide sequence ID" value="NZ_NIDE01000011.1"/>
</dbReference>
<keyword evidence="1" id="KW-0408">Iron</keyword>
<evidence type="ECO:0000313" key="3">
    <source>
        <dbReference type="EMBL" id="OWK39145.1"/>
    </source>
</evidence>
<dbReference type="OrthoDB" id="9811076at2"/>
<dbReference type="InterPro" id="IPR038157">
    <property type="entry name" value="FeoA_core_dom"/>
</dbReference>
<dbReference type="InterPro" id="IPR008988">
    <property type="entry name" value="Transcriptional_repressor_C"/>
</dbReference>
<dbReference type="SUPFAM" id="SSF50037">
    <property type="entry name" value="C-terminal domain of transcriptional repressors"/>
    <property type="match status" value="1"/>
</dbReference>
<gene>
    <name evidence="3" type="ORF">FRUB_06227</name>
</gene>